<dbReference type="Pfam" id="PF02797">
    <property type="entry name" value="Chal_sti_synt_C"/>
    <property type="match status" value="1"/>
</dbReference>
<dbReference type="SUPFAM" id="SSF53901">
    <property type="entry name" value="Thiolase-like"/>
    <property type="match status" value="2"/>
</dbReference>
<dbReference type="HOGENOM" id="CLU_034992_1_0_1"/>
<dbReference type="InterPro" id="IPR011141">
    <property type="entry name" value="Polyketide_synthase_type-III"/>
</dbReference>
<keyword evidence="3" id="KW-0012">Acyltransferase</keyword>
<evidence type="ECO:0000259" key="5">
    <source>
        <dbReference type="Pfam" id="PF02797"/>
    </source>
</evidence>
<sequence length="424" mass="45464">MNSIFITGLATAYPPHTVKQDDFEGLLNRLYPDRITEPGLQKLIHFNRRTKIKARPIIFDPSTWTKEDAAPPSIQELSSIYQDVGVALSAQACSKAMLEAQVSASEITHIVAVTCTTQSNPGYDLFVCQKLSLDPSVQRVLLHGVGCAGGLSALRAAANLAAAASSRGQPARILVIACELCSLFLRAELQACLQDQELHIAPALFSDAAAAVVVTNGLALDRASGQRPVYELHQWGSMLVPGTADQMSYNMEEHGMIANITKHVPKTAVSAILPMLAHLHKSNSPPTSHLTPSEFDWALHPGGASILQGATDNLGLSQDHIRASLAVYENYGNSSSPTVLIVLNGLRKLGPGRDHVVAASFGPGIAIEMFLMQRCREIGVKNGIEEMLRGSVGGKREKMVSVLRGWVGKVGEKGTGKKWAALIE</sequence>
<dbReference type="Gene3D" id="3.40.47.10">
    <property type="match status" value="2"/>
</dbReference>
<dbReference type="InterPro" id="IPR016039">
    <property type="entry name" value="Thiolase-like"/>
</dbReference>
<organism evidence="7">
    <name type="scientific">Leptosphaeria maculans (strain JN3 / isolate v23.1.3 / race Av1-4-5-6-7-8)</name>
    <name type="common">Blackleg fungus</name>
    <name type="synonym">Phoma lingam</name>
    <dbReference type="NCBI Taxonomy" id="985895"/>
    <lineage>
        <taxon>Eukaryota</taxon>
        <taxon>Fungi</taxon>
        <taxon>Dikarya</taxon>
        <taxon>Ascomycota</taxon>
        <taxon>Pezizomycotina</taxon>
        <taxon>Dothideomycetes</taxon>
        <taxon>Pleosporomycetidae</taxon>
        <taxon>Pleosporales</taxon>
        <taxon>Pleosporineae</taxon>
        <taxon>Leptosphaeriaceae</taxon>
        <taxon>Plenodomus</taxon>
        <taxon>Plenodomus lingam/Leptosphaeria maculans species complex</taxon>
    </lineage>
</organism>
<proteinExistence type="inferred from homology"/>
<dbReference type="PANTHER" id="PTHR11877:SF46">
    <property type="entry name" value="TYPE III POLYKETIDE SYNTHASE A"/>
    <property type="match status" value="1"/>
</dbReference>
<dbReference type="OrthoDB" id="329835at2759"/>
<name>E4ZW99_LEPMJ</name>
<evidence type="ECO:0000256" key="2">
    <source>
        <dbReference type="ARBA" id="ARBA00022679"/>
    </source>
</evidence>
<evidence type="ECO:0000313" key="7">
    <source>
        <dbReference type="Proteomes" id="UP000002668"/>
    </source>
</evidence>
<dbReference type="GO" id="GO:0030639">
    <property type="term" value="P:polyketide biosynthetic process"/>
    <property type="evidence" value="ECO:0007669"/>
    <property type="project" value="TreeGrafter"/>
</dbReference>
<dbReference type="PANTHER" id="PTHR11877">
    <property type="entry name" value="HYDROXYMETHYLGLUTARYL-COA SYNTHASE"/>
    <property type="match status" value="1"/>
</dbReference>
<dbReference type="GO" id="GO:0016747">
    <property type="term" value="F:acyltransferase activity, transferring groups other than amino-acyl groups"/>
    <property type="evidence" value="ECO:0007669"/>
    <property type="project" value="InterPro"/>
</dbReference>
<dbReference type="Proteomes" id="UP000002668">
    <property type="component" value="Genome"/>
</dbReference>
<dbReference type="eggNOG" id="ENOG502QRSY">
    <property type="taxonomic scope" value="Eukaryota"/>
</dbReference>
<keyword evidence="2 3" id="KW-0808">Transferase</keyword>
<dbReference type="InterPro" id="IPR012328">
    <property type="entry name" value="Chalcone/stilbene_synt_C"/>
</dbReference>
<dbReference type="InterPro" id="IPR001099">
    <property type="entry name" value="Chalcone/stilbene_synt_N"/>
</dbReference>
<protein>
    <submittedName>
        <fullName evidence="6">Similar to chalcone synthase</fullName>
    </submittedName>
</protein>
<evidence type="ECO:0000313" key="6">
    <source>
        <dbReference type="EMBL" id="CBX95875.1"/>
    </source>
</evidence>
<evidence type="ECO:0000256" key="1">
    <source>
        <dbReference type="ARBA" id="ARBA00005531"/>
    </source>
</evidence>
<dbReference type="AlphaFoldDB" id="E4ZW99"/>
<feature type="domain" description="Chalcone/stilbene synthase N-terminal" evidence="4">
    <location>
        <begin position="7"/>
        <end position="215"/>
    </location>
</feature>
<evidence type="ECO:0000256" key="3">
    <source>
        <dbReference type="RuleBase" id="RU003633"/>
    </source>
</evidence>
<feature type="domain" description="Chalcone/stilbene synthase C-terminal" evidence="5">
    <location>
        <begin position="235"/>
        <end position="373"/>
    </location>
</feature>
<dbReference type="PIRSF" id="PIRSF000451">
    <property type="entry name" value="PKS_III"/>
    <property type="match status" value="1"/>
</dbReference>
<comment type="similarity">
    <text evidence="1 3">Belongs to the thiolase-like superfamily. Chalcone/stilbene synthases family.</text>
</comment>
<dbReference type="EMBL" id="FP929127">
    <property type="protein sequence ID" value="CBX95875.1"/>
    <property type="molecule type" value="Genomic_DNA"/>
</dbReference>
<dbReference type="Pfam" id="PF00195">
    <property type="entry name" value="Chal_sti_synt_N"/>
    <property type="match status" value="1"/>
</dbReference>
<evidence type="ECO:0000259" key="4">
    <source>
        <dbReference type="Pfam" id="PF00195"/>
    </source>
</evidence>
<dbReference type="STRING" id="985895.E4ZW99"/>
<accession>E4ZW99</accession>
<gene>
    <name evidence="6" type="ORF">LEMA_P030270.1</name>
</gene>
<dbReference type="InParanoid" id="E4ZW99"/>
<dbReference type="OMA" id="PIWGLGC"/>
<dbReference type="VEuPathDB" id="FungiDB:LEMA_P030270.1"/>
<keyword evidence="7" id="KW-1185">Reference proteome</keyword>
<reference evidence="7" key="1">
    <citation type="journal article" date="2011" name="Nat. Commun.">
        <title>Effector diversification within compartments of the Leptosphaeria maculans genome affected by Repeat-Induced Point mutations.</title>
        <authorList>
            <person name="Rouxel T."/>
            <person name="Grandaubert J."/>
            <person name="Hane J.K."/>
            <person name="Hoede C."/>
            <person name="van de Wouw A.P."/>
            <person name="Couloux A."/>
            <person name="Dominguez V."/>
            <person name="Anthouard V."/>
            <person name="Bally P."/>
            <person name="Bourras S."/>
            <person name="Cozijnsen A.J."/>
            <person name="Ciuffetti L.M."/>
            <person name="Degrave A."/>
            <person name="Dilmaghani A."/>
            <person name="Duret L."/>
            <person name="Fudal I."/>
            <person name="Goodwin S.B."/>
            <person name="Gout L."/>
            <person name="Glaser N."/>
            <person name="Linglin J."/>
            <person name="Kema G.H.J."/>
            <person name="Lapalu N."/>
            <person name="Lawrence C.B."/>
            <person name="May K."/>
            <person name="Meyer M."/>
            <person name="Ollivier B."/>
            <person name="Poulain J."/>
            <person name="Schoch C.L."/>
            <person name="Simon A."/>
            <person name="Spatafora J.W."/>
            <person name="Stachowiak A."/>
            <person name="Turgeon B.G."/>
            <person name="Tyler B.M."/>
            <person name="Vincent D."/>
            <person name="Weissenbach J."/>
            <person name="Amselem J."/>
            <person name="Quesneville H."/>
            <person name="Oliver R.P."/>
            <person name="Wincker P."/>
            <person name="Balesdent M.-H."/>
            <person name="Howlett B.J."/>
        </authorList>
    </citation>
    <scope>NUCLEOTIDE SEQUENCE [LARGE SCALE GENOMIC DNA]</scope>
    <source>
        <strain evidence="7">JN3 / isolate v23.1.3 / race Av1-4-5-6-7-8</strain>
    </source>
</reference>